<name>A0AAV3S0J4_LITER</name>
<evidence type="ECO:0000313" key="1">
    <source>
        <dbReference type="EMBL" id="GAA0185656.1"/>
    </source>
</evidence>
<accession>A0AAV3S0J4</accession>
<protein>
    <submittedName>
        <fullName evidence="1">Uncharacterized protein</fullName>
    </submittedName>
</protein>
<reference evidence="1 2" key="1">
    <citation type="submission" date="2024-01" db="EMBL/GenBank/DDBJ databases">
        <title>The complete chloroplast genome sequence of Lithospermum erythrorhizon: insights into the phylogenetic relationship among Boraginaceae species and the maternal lineages of purple gromwells.</title>
        <authorList>
            <person name="Okada T."/>
            <person name="Watanabe K."/>
        </authorList>
    </citation>
    <scope>NUCLEOTIDE SEQUENCE [LARGE SCALE GENOMIC DNA]</scope>
</reference>
<gene>
    <name evidence="1" type="ORF">LIER_32944</name>
</gene>
<dbReference type="AlphaFoldDB" id="A0AAV3S0J4"/>
<dbReference type="Proteomes" id="UP001454036">
    <property type="component" value="Unassembled WGS sequence"/>
</dbReference>
<dbReference type="EMBL" id="BAABME010012933">
    <property type="protein sequence ID" value="GAA0185656.1"/>
    <property type="molecule type" value="Genomic_DNA"/>
</dbReference>
<comment type="caution">
    <text evidence="1">The sequence shown here is derived from an EMBL/GenBank/DDBJ whole genome shotgun (WGS) entry which is preliminary data.</text>
</comment>
<organism evidence="1 2">
    <name type="scientific">Lithospermum erythrorhizon</name>
    <name type="common">Purple gromwell</name>
    <name type="synonym">Lithospermum officinale var. erythrorhizon</name>
    <dbReference type="NCBI Taxonomy" id="34254"/>
    <lineage>
        <taxon>Eukaryota</taxon>
        <taxon>Viridiplantae</taxon>
        <taxon>Streptophyta</taxon>
        <taxon>Embryophyta</taxon>
        <taxon>Tracheophyta</taxon>
        <taxon>Spermatophyta</taxon>
        <taxon>Magnoliopsida</taxon>
        <taxon>eudicotyledons</taxon>
        <taxon>Gunneridae</taxon>
        <taxon>Pentapetalae</taxon>
        <taxon>asterids</taxon>
        <taxon>lamiids</taxon>
        <taxon>Boraginales</taxon>
        <taxon>Boraginaceae</taxon>
        <taxon>Boraginoideae</taxon>
        <taxon>Lithospermeae</taxon>
        <taxon>Lithospermum</taxon>
    </lineage>
</organism>
<evidence type="ECO:0000313" key="2">
    <source>
        <dbReference type="Proteomes" id="UP001454036"/>
    </source>
</evidence>
<sequence>MISFKLDLHGKRVNTSISLTSFSGLNWFIAKKMSELEQRAKDAEETLPQRVEKAIYDYQRSEDVRLEAGKEAAYCLFFFTKTYKEDNPAIVANYEEFIEGYDPEWSLPWISPLPSVLKNKKKKMLLMHLLMPLLYSYLYF</sequence>
<keyword evidence="2" id="KW-1185">Reference proteome</keyword>
<proteinExistence type="predicted"/>